<keyword evidence="2" id="KW-0547">Nucleotide-binding</keyword>
<feature type="domain" description="ZNFX1" evidence="9">
    <location>
        <begin position="182"/>
        <end position="286"/>
    </location>
</feature>
<feature type="domain" description="DNA2/NAM7 helicase-like C-terminal" evidence="8">
    <location>
        <begin position="758"/>
        <end position="948"/>
    </location>
</feature>
<dbReference type="CDD" id="cd06008">
    <property type="entry name" value="NF-X1-zinc-finger"/>
    <property type="match status" value="1"/>
</dbReference>
<dbReference type="Pfam" id="PF13086">
    <property type="entry name" value="AAA_11"/>
    <property type="match status" value="1"/>
</dbReference>
<dbReference type="KEGG" id="ffu:CLAFUR5_05637"/>
<comment type="similarity">
    <text evidence="1">Belongs to the DNA2/NAM7 helicase family.</text>
</comment>
<dbReference type="Proteomes" id="UP000756132">
    <property type="component" value="Chromosome 5"/>
</dbReference>
<evidence type="ECO:0000256" key="6">
    <source>
        <dbReference type="SAM" id="MobiDB-lite"/>
    </source>
</evidence>
<gene>
    <name evidence="10" type="ORF">CLAFUR5_05637</name>
</gene>
<dbReference type="EMBL" id="CP090167">
    <property type="protein sequence ID" value="UJO18284.1"/>
    <property type="molecule type" value="Genomic_DNA"/>
</dbReference>
<dbReference type="GO" id="GO:0016787">
    <property type="term" value="F:hydrolase activity"/>
    <property type="evidence" value="ECO:0007669"/>
    <property type="project" value="UniProtKB-KW"/>
</dbReference>
<feature type="compositionally biased region" description="Basic and acidic residues" evidence="6">
    <location>
        <begin position="1154"/>
        <end position="1170"/>
    </location>
</feature>
<dbReference type="RefSeq" id="XP_047762650.1">
    <property type="nucleotide sequence ID" value="XM_047904785.1"/>
</dbReference>
<evidence type="ECO:0000256" key="3">
    <source>
        <dbReference type="ARBA" id="ARBA00022801"/>
    </source>
</evidence>
<proteinExistence type="inferred from homology"/>
<dbReference type="AlphaFoldDB" id="A0A9Q8P9I0"/>
<dbReference type="InterPro" id="IPR047187">
    <property type="entry name" value="SF1_C_Upf1"/>
</dbReference>
<dbReference type="SUPFAM" id="SSF52540">
    <property type="entry name" value="P-loop containing nucleoside triphosphate hydrolases"/>
    <property type="match status" value="1"/>
</dbReference>
<evidence type="ECO:0000313" key="10">
    <source>
        <dbReference type="EMBL" id="UJO18284.1"/>
    </source>
</evidence>
<dbReference type="InterPro" id="IPR045055">
    <property type="entry name" value="DNA2/NAM7-like"/>
</dbReference>
<dbReference type="OrthoDB" id="409395at2759"/>
<evidence type="ECO:0000256" key="2">
    <source>
        <dbReference type="ARBA" id="ARBA00022741"/>
    </source>
</evidence>
<keyword evidence="11" id="KW-1185">Reference proteome</keyword>
<dbReference type="PANTHER" id="PTHR10887">
    <property type="entry name" value="DNA2/NAM7 HELICASE FAMILY"/>
    <property type="match status" value="1"/>
</dbReference>
<feature type="region of interest" description="Disordered" evidence="6">
    <location>
        <begin position="1056"/>
        <end position="1097"/>
    </location>
</feature>
<keyword evidence="5" id="KW-0067">ATP-binding</keyword>
<dbReference type="Pfam" id="PF13087">
    <property type="entry name" value="AAA_12"/>
    <property type="match status" value="1"/>
</dbReference>
<protein>
    <submittedName>
        <fullName evidence="10">Helicase required for RNAi-mediated heterochromatin assembly 1</fullName>
    </submittedName>
</protein>
<dbReference type="CDD" id="cd18808">
    <property type="entry name" value="SF1_C_Upf1"/>
    <property type="match status" value="1"/>
</dbReference>
<evidence type="ECO:0000259" key="8">
    <source>
        <dbReference type="Pfam" id="PF13087"/>
    </source>
</evidence>
<dbReference type="GO" id="GO:0031380">
    <property type="term" value="C:nuclear RNA-directed RNA polymerase complex"/>
    <property type="evidence" value="ECO:0007669"/>
    <property type="project" value="TreeGrafter"/>
</dbReference>
<dbReference type="GeneID" id="71985515"/>
<reference evidence="10" key="2">
    <citation type="journal article" date="2022" name="Microb. Genom.">
        <title>A chromosome-scale genome assembly of the tomato pathogen Cladosporium fulvum reveals a compartmentalized genome architecture and the presence of a dispensable chromosome.</title>
        <authorList>
            <person name="Zaccaron A.Z."/>
            <person name="Chen L.H."/>
            <person name="Samaras A."/>
            <person name="Stergiopoulos I."/>
        </authorList>
    </citation>
    <scope>NUCLEOTIDE SEQUENCE</scope>
    <source>
        <strain evidence="10">Race5_Kim</strain>
    </source>
</reference>
<feature type="compositionally biased region" description="Polar residues" evidence="6">
    <location>
        <begin position="1056"/>
        <end position="1069"/>
    </location>
</feature>
<dbReference type="InterPro" id="IPR041679">
    <property type="entry name" value="DNA2/NAM7-like_C"/>
</dbReference>
<dbReference type="PANTHER" id="PTHR10887:SF341">
    <property type="entry name" value="NFX1-TYPE ZINC FINGER-CONTAINING PROTEIN 1"/>
    <property type="match status" value="1"/>
</dbReference>
<keyword evidence="4 10" id="KW-0347">Helicase</keyword>
<keyword evidence="3" id="KW-0378">Hydrolase</keyword>
<dbReference type="GO" id="GO:0005524">
    <property type="term" value="F:ATP binding"/>
    <property type="evidence" value="ECO:0007669"/>
    <property type="project" value="UniProtKB-KW"/>
</dbReference>
<evidence type="ECO:0000256" key="4">
    <source>
        <dbReference type="ARBA" id="ARBA00022806"/>
    </source>
</evidence>
<feature type="compositionally biased region" description="Low complexity" evidence="6">
    <location>
        <begin position="1080"/>
        <end position="1092"/>
    </location>
</feature>
<sequence length="1170" mass="132903">MFATRPRCAACIMYPAKAHMKLSGPLPIFQTTAFGASINCISEKVWSCRVRVMNEHLLERFGRSKKGTRHETQRVEVWLQPAKLNSRIRDYFAGEAADGRKWLSRPEIPSSDELMDTDTNSSASSDIVEIAANRPTGAFEDKQKYLETQYELLREDATRPLREAVFQLRAKPNAIEDDFQGQIGIYDKVHIYGTVLSTRGLAMRVTFSLIRCGKKIIWEQSKRLISGSLVVLTPADDMFQSKAIVATVAARPLTGLQQNPPEIDLFFARDEDLEIDPMKEFVMIEERSGFYEADRHTLVALQHMMKEHFPLSQHLVDVESQVRAPRYVQEHPKTNLTAALTNNKHETYENVDILKRWPAQPHSDLDASQLEALRTILTKQLAIVQGPPGTGKTHVSVQAIKIMLQNRHDDDPPIIIACQTNHAVDQILRHIAHFEPEFIRLGGRSKDREVIKKRTLYEVRMLTSENPPSGCMFGMAKKKMQDMQKEFGIILSPLKPEKKPLDHRILENFKVLSKAQADSLESGASQWVQEKKSNVNEAARSPFLIWLGDKLISVPPRQEPEEYGFDYEEADLEFEQLKELEAENAAKDDEEMEALKGISLPLADNYTCRKIPGMSAKAKELLKQQDMWKIPEASRGAVYRYLQSEVKHQIAMAFRDKAKQYNEQAGKRRIGNWEKDEPHLKKAKVIGMTTTGFSKYRPLLAALQPKVVLIEEAAETLEAPVAVTCIPSLQHLILVGDHQQLRPHTHVKSHEDKPYYLNISLFERMVNNNIQYNVLIKQRRMIPEIRRLLYPIYKNRIKDHASVKDPEHRPNVPGMGGVNSFFFTHQWREQRDDQMSCLNPEEAVMIVGLVEHLAYNGMEIEDITVLTFYNGQRKRILSKLRNSQTINAFGPHKFNVVTVDSYQGEENKVVILSLVRSNEKNAIGFLNIDNRVCVALSRAQCGFYIFGNGMLLHNNSKTWKTVTQIMSGKPLKKEQLDKDIPDYVPQRLGTEFPIRCSNHDQLFEVRDANDWDEINGGCELKCEGKLPCGHLCTLKCHPFSHEQANCTQCHSRVQTAEQPSTGSVTNGISGLSLHSRAESDSSQSKSTESWQSYATQESTRVEKLRADYIPRAHRSDESGADPVVAATAEYNRRKLIRGLDGEGSSSTGGTIRPGEADGKRKKYREIFARS</sequence>
<dbReference type="GO" id="GO:0005694">
    <property type="term" value="C:chromosome"/>
    <property type="evidence" value="ECO:0007669"/>
    <property type="project" value="UniProtKB-ARBA"/>
</dbReference>
<dbReference type="FunFam" id="3.40.50.300:FF:000326">
    <property type="entry name" value="P-loop containing nucleoside triphosphate hydrolase"/>
    <property type="match status" value="1"/>
</dbReference>
<name>A0A9Q8P9I0_PASFU</name>
<evidence type="ECO:0000256" key="5">
    <source>
        <dbReference type="ARBA" id="ARBA00022840"/>
    </source>
</evidence>
<organism evidence="10 11">
    <name type="scientific">Passalora fulva</name>
    <name type="common">Tomato leaf mold</name>
    <name type="synonym">Cladosporium fulvum</name>
    <dbReference type="NCBI Taxonomy" id="5499"/>
    <lineage>
        <taxon>Eukaryota</taxon>
        <taxon>Fungi</taxon>
        <taxon>Dikarya</taxon>
        <taxon>Ascomycota</taxon>
        <taxon>Pezizomycotina</taxon>
        <taxon>Dothideomycetes</taxon>
        <taxon>Dothideomycetidae</taxon>
        <taxon>Mycosphaerellales</taxon>
        <taxon>Mycosphaerellaceae</taxon>
        <taxon>Fulvia</taxon>
    </lineage>
</organism>
<reference evidence="10" key="1">
    <citation type="submission" date="2021-12" db="EMBL/GenBank/DDBJ databases">
        <authorList>
            <person name="Zaccaron A."/>
            <person name="Stergiopoulos I."/>
        </authorList>
    </citation>
    <scope>NUCLEOTIDE SEQUENCE</scope>
    <source>
        <strain evidence="10">Race5_Kim</strain>
    </source>
</reference>
<evidence type="ECO:0000259" key="7">
    <source>
        <dbReference type="Pfam" id="PF13086"/>
    </source>
</evidence>
<evidence type="ECO:0000256" key="1">
    <source>
        <dbReference type="ARBA" id="ARBA00007913"/>
    </source>
</evidence>
<dbReference type="GO" id="GO:0031048">
    <property type="term" value="P:regulatory ncRNA-mediated heterochromatin formation"/>
    <property type="evidence" value="ECO:0007669"/>
    <property type="project" value="TreeGrafter"/>
</dbReference>
<dbReference type="Gene3D" id="3.40.50.300">
    <property type="entry name" value="P-loop containing nucleotide triphosphate hydrolases"/>
    <property type="match status" value="3"/>
</dbReference>
<feature type="domain" description="DNA2/NAM7 helicase helicase" evidence="7">
    <location>
        <begin position="365"/>
        <end position="745"/>
    </location>
</feature>
<dbReference type="InterPro" id="IPR041677">
    <property type="entry name" value="DNA2/NAM7_AAA_11"/>
</dbReference>
<dbReference type="GO" id="GO:0004386">
    <property type="term" value="F:helicase activity"/>
    <property type="evidence" value="ECO:0007669"/>
    <property type="project" value="UniProtKB-KW"/>
</dbReference>
<dbReference type="Pfam" id="PF25396">
    <property type="entry name" value="ZNFX1"/>
    <property type="match status" value="1"/>
</dbReference>
<feature type="region of interest" description="Disordered" evidence="6">
    <location>
        <begin position="1130"/>
        <end position="1170"/>
    </location>
</feature>
<dbReference type="InterPro" id="IPR057373">
    <property type="entry name" value="ZNFX1"/>
</dbReference>
<dbReference type="InterPro" id="IPR027417">
    <property type="entry name" value="P-loop_NTPase"/>
</dbReference>
<accession>A0A9Q8P9I0</accession>
<evidence type="ECO:0000259" key="9">
    <source>
        <dbReference type="Pfam" id="PF25396"/>
    </source>
</evidence>
<evidence type="ECO:0000313" key="11">
    <source>
        <dbReference type="Proteomes" id="UP000756132"/>
    </source>
</evidence>